<dbReference type="KEGG" id="fiy:BN1229_v1_1208"/>
<evidence type="ECO:0000256" key="2">
    <source>
        <dbReference type="ARBA" id="ARBA00022458"/>
    </source>
</evidence>
<dbReference type="CDD" id="cd08417">
    <property type="entry name" value="PBP2_Nitroaromatics_like"/>
    <property type="match status" value="1"/>
</dbReference>
<dbReference type="InterPro" id="IPR036388">
    <property type="entry name" value="WH-like_DNA-bd_sf"/>
</dbReference>
<gene>
    <name evidence="8" type="ORF">YBN1229_v1_1208</name>
</gene>
<dbReference type="GO" id="GO:0003700">
    <property type="term" value="F:DNA-binding transcription factor activity"/>
    <property type="evidence" value="ECO:0007669"/>
    <property type="project" value="InterPro"/>
</dbReference>
<sequence>MKKRADPRQDLNLFIVFDAVMDEGSLSKAGKRLGLTQPAVSHALRRLRVMTGGERLFERTGRGVRPTARAHAIANNVRPALDALRSTLRHTGVPFDPKTSRQTFLLDFPFGIDAILVPELSARVRDCPNIEFRIAGGRARDMLRDLRYGETWLALDYEPMNAPDFHSELLYEDPLVLISRRNHPLLNKPLDLGDVKALPHVVVGRTEEEGKAATSLHLEKHGVLRRIMFSVPTIATLPFVVENQHYVATTTQKVARYFSRLCEIDIHPLPAVVPPLPTYMVWHRCFDSHEGHGWLRNMLNDICTAL</sequence>
<comment type="similarity">
    <text evidence="1">Belongs to the LysR transcriptional regulatory family.</text>
</comment>
<dbReference type="Proteomes" id="UP000033187">
    <property type="component" value="Chromosome 1"/>
</dbReference>
<accession>A0A0D6JCL5</accession>
<evidence type="ECO:0000256" key="4">
    <source>
        <dbReference type="ARBA" id="ARBA00023015"/>
    </source>
</evidence>
<evidence type="ECO:0000259" key="7">
    <source>
        <dbReference type="PROSITE" id="PS50931"/>
    </source>
</evidence>
<feature type="domain" description="HTH lysR-type" evidence="7">
    <location>
        <begin position="9"/>
        <end position="67"/>
    </location>
</feature>
<dbReference type="InterPro" id="IPR000847">
    <property type="entry name" value="LysR_HTH_N"/>
</dbReference>
<dbReference type="Pfam" id="PF03466">
    <property type="entry name" value="LysR_substrate"/>
    <property type="match status" value="1"/>
</dbReference>
<keyword evidence="9" id="KW-1185">Reference proteome</keyword>
<protein>
    <submittedName>
        <fullName evidence="8">Putative HTH-type transcriptional regulator LeuO</fullName>
    </submittedName>
</protein>
<dbReference type="GO" id="GO:0003677">
    <property type="term" value="F:DNA binding"/>
    <property type="evidence" value="ECO:0007669"/>
    <property type="project" value="UniProtKB-KW"/>
</dbReference>
<dbReference type="KEGG" id="fil:BN1229_v1_1210"/>
<dbReference type="PANTHER" id="PTHR30118">
    <property type="entry name" value="HTH-TYPE TRANSCRIPTIONAL REGULATOR LEUO-RELATED"/>
    <property type="match status" value="1"/>
</dbReference>
<dbReference type="PANTHER" id="PTHR30118:SF6">
    <property type="entry name" value="HTH-TYPE TRANSCRIPTIONAL REGULATOR LEUO"/>
    <property type="match status" value="1"/>
</dbReference>
<evidence type="ECO:0000313" key="8">
    <source>
        <dbReference type="EMBL" id="CPR17342.1"/>
    </source>
</evidence>
<dbReference type="InterPro" id="IPR036390">
    <property type="entry name" value="WH_DNA-bd_sf"/>
</dbReference>
<proteinExistence type="inferred from homology"/>
<dbReference type="Gene3D" id="1.10.10.10">
    <property type="entry name" value="Winged helix-like DNA-binding domain superfamily/Winged helix DNA-binding domain"/>
    <property type="match status" value="1"/>
</dbReference>
<dbReference type="InterPro" id="IPR037402">
    <property type="entry name" value="YidZ_PBP2"/>
</dbReference>
<keyword evidence="4" id="KW-0805">Transcription regulation</keyword>
<dbReference type="Pfam" id="PF00126">
    <property type="entry name" value="HTH_1"/>
    <property type="match status" value="1"/>
</dbReference>
<evidence type="ECO:0000313" key="9">
    <source>
        <dbReference type="Proteomes" id="UP000033187"/>
    </source>
</evidence>
<evidence type="ECO:0000256" key="5">
    <source>
        <dbReference type="ARBA" id="ARBA00023125"/>
    </source>
</evidence>
<evidence type="ECO:0000256" key="1">
    <source>
        <dbReference type="ARBA" id="ARBA00009437"/>
    </source>
</evidence>
<dbReference type="InterPro" id="IPR050389">
    <property type="entry name" value="LysR-type_TF"/>
</dbReference>
<reference evidence="9" key="1">
    <citation type="submission" date="2015-02" db="EMBL/GenBank/DDBJ databases">
        <authorList>
            <person name="Chooi Y.-H."/>
        </authorList>
    </citation>
    <scope>NUCLEOTIDE SEQUENCE [LARGE SCALE GENOMIC DNA]</scope>
    <source>
        <strain evidence="9">strain Y</strain>
    </source>
</reference>
<evidence type="ECO:0000256" key="3">
    <source>
        <dbReference type="ARBA" id="ARBA00022491"/>
    </source>
</evidence>
<dbReference type="PROSITE" id="PS50931">
    <property type="entry name" value="HTH_LYSR"/>
    <property type="match status" value="1"/>
</dbReference>
<dbReference type="SUPFAM" id="SSF53850">
    <property type="entry name" value="Periplasmic binding protein-like II"/>
    <property type="match status" value="1"/>
</dbReference>
<dbReference type="EMBL" id="LN829119">
    <property type="protein sequence ID" value="CPR17342.1"/>
    <property type="molecule type" value="Genomic_DNA"/>
</dbReference>
<keyword evidence="5" id="KW-0238">DNA-binding</keyword>
<keyword evidence="3" id="KW-0678">Repressor</keyword>
<dbReference type="Gene3D" id="3.40.190.10">
    <property type="entry name" value="Periplasmic binding protein-like II"/>
    <property type="match status" value="2"/>
</dbReference>
<dbReference type="InterPro" id="IPR005119">
    <property type="entry name" value="LysR_subst-bd"/>
</dbReference>
<evidence type="ECO:0000256" key="6">
    <source>
        <dbReference type="ARBA" id="ARBA00023163"/>
    </source>
</evidence>
<dbReference type="AlphaFoldDB" id="A0A0D6JCL5"/>
<dbReference type="RefSeq" id="WP_280136725.1">
    <property type="nucleotide sequence ID" value="NZ_LN829118.1"/>
</dbReference>
<organism evidence="8 9">
    <name type="scientific">Candidatus Filomicrobium marinum</name>
    <dbReference type="NCBI Taxonomy" id="1608628"/>
    <lineage>
        <taxon>Bacteria</taxon>
        <taxon>Pseudomonadati</taxon>
        <taxon>Pseudomonadota</taxon>
        <taxon>Alphaproteobacteria</taxon>
        <taxon>Hyphomicrobiales</taxon>
        <taxon>Hyphomicrobiaceae</taxon>
        <taxon>Filomicrobium</taxon>
    </lineage>
</organism>
<keyword evidence="2" id="KW-0536">Nodulation</keyword>
<keyword evidence="6" id="KW-0804">Transcription</keyword>
<dbReference type="SUPFAM" id="SSF46785">
    <property type="entry name" value="Winged helix' DNA-binding domain"/>
    <property type="match status" value="1"/>
</dbReference>
<name>A0A0D6JCL5_9HYPH</name>